<evidence type="ECO:0000313" key="7">
    <source>
        <dbReference type="Proteomes" id="UP000178184"/>
    </source>
</evidence>
<comment type="similarity">
    <text evidence="1 5">Belongs to the bacterial ribosomal protein bL32 family.</text>
</comment>
<evidence type="ECO:0000256" key="3">
    <source>
        <dbReference type="ARBA" id="ARBA00023274"/>
    </source>
</evidence>
<name>A0A1F6WN14_9BACT</name>
<evidence type="ECO:0000256" key="2">
    <source>
        <dbReference type="ARBA" id="ARBA00022980"/>
    </source>
</evidence>
<reference evidence="6 7" key="1">
    <citation type="journal article" date="2016" name="Nat. Commun.">
        <title>Thousands of microbial genomes shed light on interconnected biogeochemical processes in an aquifer system.</title>
        <authorList>
            <person name="Anantharaman K."/>
            <person name="Brown C.T."/>
            <person name="Hug L.A."/>
            <person name="Sharon I."/>
            <person name="Castelle C.J."/>
            <person name="Probst A.J."/>
            <person name="Thomas B.C."/>
            <person name="Singh A."/>
            <person name="Wilkins M.J."/>
            <person name="Karaoz U."/>
            <person name="Brodie E.L."/>
            <person name="Williams K.H."/>
            <person name="Hubbard S.S."/>
            <person name="Banfield J.F."/>
        </authorList>
    </citation>
    <scope>NUCLEOTIDE SEQUENCE [LARGE SCALE GENOMIC DNA]</scope>
</reference>
<dbReference type="Pfam" id="PF01783">
    <property type="entry name" value="Ribosomal_L32p"/>
    <property type="match status" value="1"/>
</dbReference>
<dbReference type="InterPro" id="IPR044957">
    <property type="entry name" value="Ribosomal_bL32_bact"/>
</dbReference>
<proteinExistence type="inferred from homology"/>
<dbReference type="SUPFAM" id="SSF57829">
    <property type="entry name" value="Zn-binding ribosomal proteins"/>
    <property type="match status" value="1"/>
</dbReference>
<dbReference type="AlphaFoldDB" id="A0A1F6WN14"/>
<keyword evidence="3 5" id="KW-0687">Ribonucleoprotein</keyword>
<evidence type="ECO:0000256" key="1">
    <source>
        <dbReference type="ARBA" id="ARBA00008560"/>
    </source>
</evidence>
<dbReference type="InterPro" id="IPR002677">
    <property type="entry name" value="Ribosomal_bL32"/>
</dbReference>
<evidence type="ECO:0000313" key="6">
    <source>
        <dbReference type="EMBL" id="OGI83270.1"/>
    </source>
</evidence>
<organism evidence="6 7">
    <name type="scientific">Candidatus Nomurabacteria bacterium RIFCSPLOWO2_01_FULL_33_17</name>
    <dbReference type="NCBI Taxonomy" id="1801764"/>
    <lineage>
        <taxon>Bacteria</taxon>
        <taxon>Candidatus Nomuraibacteriota</taxon>
    </lineage>
</organism>
<evidence type="ECO:0000256" key="4">
    <source>
        <dbReference type="ARBA" id="ARBA00035178"/>
    </source>
</evidence>
<accession>A0A1F6WN14</accession>
<dbReference type="PANTHER" id="PTHR35534:SF1">
    <property type="entry name" value="LARGE RIBOSOMAL SUBUNIT PROTEIN BL32"/>
    <property type="match status" value="1"/>
</dbReference>
<evidence type="ECO:0000256" key="5">
    <source>
        <dbReference type="HAMAP-Rule" id="MF_00340"/>
    </source>
</evidence>
<dbReference type="GO" id="GO:0006412">
    <property type="term" value="P:translation"/>
    <property type="evidence" value="ECO:0007669"/>
    <property type="project" value="UniProtKB-UniRule"/>
</dbReference>
<dbReference type="NCBIfam" id="TIGR01031">
    <property type="entry name" value="rpmF_bact"/>
    <property type="match status" value="1"/>
</dbReference>
<comment type="caution">
    <text evidence="6">The sequence shown here is derived from an EMBL/GenBank/DDBJ whole genome shotgun (WGS) entry which is preliminary data.</text>
</comment>
<gene>
    <name evidence="5" type="primary">rpmF</name>
    <name evidence="6" type="ORF">A2903_02750</name>
</gene>
<dbReference type="GO" id="GO:0003735">
    <property type="term" value="F:structural constituent of ribosome"/>
    <property type="evidence" value="ECO:0007669"/>
    <property type="project" value="InterPro"/>
</dbReference>
<dbReference type="PANTHER" id="PTHR35534">
    <property type="entry name" value="50S RIBOSOMAL PROTEIN L32"/>
    <property type="match status" value="1"/>
</dbReference>
<dbReference type="GO" id="GO:0015934">
    <property type="term" value="C:large ribosomal subunit"/>
    <property type="evidence" value="ECO:0007669"/>
    <property type="project" value="InterPro"/>
</dbReference>
<dbReference type="InterPro" id="IPR011332">
    <property type="entry name" value="Ribosomal_zn-bd"/>
</dbReference>
<dbReference type="EMBL" id="MFUO01000031">
    <property type="protein sequence ID" value="OGI83270.1"/>
    <property type="molecule type" value="Genomic_DNA"/>
</dbReference>
<dbReference type="Proteomes" id="UP000178184">
    <property type="component" value="Unassembled WGS sequence"/>
</dbReference>
<keyword evidence="2 5" id="KW-0689">Ribosomal protein</keyword>
<dbReference type="HAMAP" id="MF_00340">
    <property type="entry name" value="Ribosomal_bL32"/>
    <property type="match status" value="1"/>
</dbReference>
<sequence>MVIRMRHTKAHTGNRRSHHALKDIKTVTDKETGSVHLRHRVDMKTGIYKGKKVIDVLKKVEKKIMKKRKK</sequence>
<protein>
    <recommendedName>
        <fullName evidence="4 5">Large ribosomal subunit protein bL32</fullName>
    </recommendedName>
</protein>
<dbReference type="STRING" id="1801764.A2903_02750"/>